<keyword evidence="1 3" id="KW-0808">Transferase</keyword>
<dbReference type="GO" id="GO:0004315">
    <property type="term" value="F:3-oxoacyl-[acyl-carrier-protein] synthase activity"/>
    <property type="evidence" value="ECO:0007669"/>
    <property type="project" value="UniProtKB-EC"/>
</dbReference>
<proteinExistence type="predicted"/>
<dbReference type="GO" id="GO:0006633">
    <property type="term" value="P:fatty acid biosynthetic process"/>
    <property type="evidence" value="ECO:0007669"/>
    <property type="project" value="TreeGrafter"/>
</dbReference>
<dbReference type="RefSeq" id="WP_258733488.1">
    <property type="nucleotide sequence ID" value="NZ_JANTHZ010000006.1"/>
</dbReference>
<feature type="domain" description="Beta-ketoacyl synthase-like N-terminal" evidence="2">
    <location>
        <begin position="5"/>
        <end position="248"/>
    </location>
</feature>
<evidence type="ECO:0000256" key="1">
    <source>
        <dbReference type="ARBA" id="ARBA00022679"/>
    </source>
</evidence>
<dbReference type="InterPro" id="IPR000794">
    <property type="entry name" value="Beta-ketoacyl_synthase"/>
</dbReference>
<organism evidence="3 4">
    <name type="scientific">Ancylobacter mangrovi</name>
    <dbReference type="NCBI Taxonomy" id="2972472"/>
    <lineage>
        <taxon>Bacteria</taxon>
        <taxon>Pseudomonadati</taxon>
        <taxon>Pseudomonadota</taxon>
        <taxon>Alphaproteobacteria</taxon>
        <taxon>Hyphomicrobiales</taxon>
        <taxon>Xanthobacteraceae</taxon>
        <taxon>Ancylobacter</taxon>
    </lineage>
</organism>
<reference evidence="3" key="1">
    <citation type="submission" date="2022-08" db="EMBL/GenBank/DDBJ databases">
        <authorList>
            <person name="Li F."/>
        </authorList>
    </citation>
    <scope>NUCLEOTIDE SEQUENCE</scope>
    <source>
        <strain evidence="3">MQZ15Z-1</strain>
    </source>
</reference>
<dbReference type="SUPFAM" id="SSF53901">
    <property type="entry name" value="Thiolase-like"/>
    <property type="match status" value="2"/>
</dbReference>
<evidence type="ECO:0000313" key="3">
    <source>
        <dbReference type="EMBL" id="MCS0496332.1"/>
    </source>
</evidence>
<dbReference type="InterPro" id="IPR014030">
    <property type="entry name" value="Ketoacyl_synth_N"/>
</dbReference>
<dbReference type="Pfam" id="PF00109">
    <property type="entry name" value="ketoacyl-synt"/>
    <property type="match status" value="1"/>
</dbReference>
<keyword evidence="4" id="KW-1185">Reference proteome</keyword>
<dbReference type="NCBIfam" id="NF005084">
    <property type="entry name" value="PRK06519.1"/>
    <property type="match status" value="1"/>
</dbReference>
<dbReference type="AlphaFoldDB" id="A0A9X2PCR5"/>
<dbReference type="EC" id="2.3.1.179" evidence="3"/>
<sequence length="398" mass="41725">MSDRREVWITGIGLVSSLGEGLEAHWSALNDGSRPVIDETRFAPYVVHPLASVNFDQQIPKKGDQRQMEPWQRIGTYAAGLALDSAGLKGNKEILGATDMVVAAGGGERDQAVDGAILTEIENQAAPDVFLNEQLQSNLRPTLFLAQLSNLLAGNISIVHGVTGSSRTFMGEESSGTDAVRIGFSRIAAGTSEIALVGGAYNAERRDMLLLYALKRLAMHAPWAPVLTEPKGVPTGSAGAFLVLESPEHATARGARPIVKLSGVWSDRAKRGEPGAVEKVLGMLVDAARAAGDTGEDAQTAILSAASGAPDPTRAEVAVLEKSGLPVRSVTDRVGHGLEAQMPVALALAALSVSEGRLFAPLAGEPMEKPFDGPLSRAIVTAVGHWRGEGVALVERAD</sequence>
<dbReference type="InterPro" id="IPR016039">
    <property type="entry name" value="Thiolase-like"/>
</dbReference>
<accession>A0A9X2PCR5</accession>
<dbReference type="Proteomes" id="UP001151088">
    <property type="component" value="Unassembled WGS sequence"/>
</dbReference>
<name>A0A9X2PCR5_9HYPH</name>
<gene>
    <name evidence="3" type="ORF">NVS89_14605</name>
</gene>
<dbReference type="PANTHER" id="PTHR11712:SF336">
    <property type="entry name" value="3-OXOACYL-[ACYL-CARRIER-PROTEIN] SYNTHASE, MITOCHONDRIAL"/>
    <property type="match status" value="1"/>
</dbReference>
<protein>
    <submittedName>
        <fullName evidence="3">Beta-ketoacyl-ACP synthase</fullName>
        <ecNumber evidence="3">2.3.1.179</ecNumber>
    </submittedName>
</protein>
<evidence type="ECO:0000313" key="4">
    <source>
        <dbReference type="Proteomes" id="UP001151088"/>
    </source>
</evidence>
<keyword evidence="3" id="KW-0012">Acyltransferase</keyword>
<dbReference type="Gene3D" id="3.40.47.10">
    <property type="match status" value="1"/>
</dbReference>
<evidence type="ECO:0000259" key="2">
    <source>
        <dbReference type="Pfam" id="PF00109"/>
    </source>
</evidence>
<comment type="caution">
    <text evidence="3">The sequence shown here is derived from an EMBL/GenBank/DDBJ whole genome shotgun (WGS) entry which is preliminary data.</text>
</comment>
<dbReference type="EMBL" id="JANTHZ010000006">
    <property type="protein sequence ID" value="MCS0496332.1"/>
    <property type="molecule type" value="Genomic_DNA"/>
</dbReference>
<dbReference type="PANTHER" id="PTHR11712">
    <property type="entry name" value="POLYKETIDE SYNTHASE-RELATED"/>
    <property type="match status" value="1"/>
</dbReference>